<keyword evidence="3" id="KW-1185">Reference proteome</keyword>
<name>A0ABS7WV81_9BACT</name>
<reference evidence="2 3" key="1">
    <citation type="submission" date="2020-07" db="EMBL/GenBank/DDBJ databases">
        <title>Transfer of Campylobacter canadensis to the novel genus Avispirillum gen. nov., that also includes two novel species recovered from migratory waterfowl: Avispirillum anseris sp. nov. and Avispirillum brantae sp. nov.</title>
        <authorList>
            <person name="Miller W.G."/>
            <person name="Chapman M.H."/>
            <person name="Yee E."/>
            <person name="Inglis G.D."/>
        </authorList>
    </citation>
    <scope>NUCLEOTIDE SEQUENCE [LARGE SCALE GENOMIC DNA]</scope>
    <source>
        <strain evidence="2 3">L283</strain>
    </source>
</reference>
<gene>
    <name evidence="2" type="ORF">AVCANL283_09070</name>
</gene>
<dbReference type="Pfam" id="PF18364">
    <property type="entry name" value="Molybdopterin_N"/>
    <property type="match status" value="1"/>
</dbReference>
<accession>A0ABS7WV81</accession>
<comment type="caution">
    <text evidence="2">The sequence shown here is derived from an EMBL/GenBank/DDBJ whole genome shotgun (WGS) entry which is preliminary data.</text>
</comment>
<evidence type="ECO:0000259" key="1">
    <source>
        <dbReference type="Pfam" id="PF18364"/>
    </source>
</evidence>
<evidence type="ECO:0000313" key="3">
    <source>
        <dbReference type="Proteomes" id="UP000786183"/>
    </source>
</evidence>
<feature type="non-terminal residue" evidence="2">
    <location>
        <position position="83"/>
    </location>
</feature>
<organism evidence="2 3">
    <name type="scientific">Campylobacter canadensis</name>
    <dbReference type="NCBI Taxonomy" id="449520"/>
    <lineage>
        <taxon>Bacteria</taxon>
        <taxon>Pseudomonadati</taxon>
        <taxon>Campylobacterota</taxon>
        <taxon>Epsilonproteobacteria</taxon>
        <taxon>Campylobacterales</taxon>
        <taxon>Campylobacteraceae</taxon>
        <taxon>Campylobacter</taxon>
    </lineage>
</organism>
<dbReference type="Proteomes" id="UP000786183">
    <property type="component" value="Unassembled WGS sequence"/>
</dbReference>
<dbReference type="InterPro" id="IPR041460">
    <property type="entry name" value="Molybdopterin_N"/>
</dbReference>
<dbReference type="EMBL" id="JACGBB010000111">
    <property type="protein sequence ID" value="MBZ7988237.1"/>
    <property type="molecule type" value="Genomic_DNA"/>
</dbReference>
<proteinExistence type="predicted"/>
<evidence type="ECO:0000313" key="2">
    <source>
        <dbReference type="EMBL" id="MBZ7988237.1"/>
    </source>
</evidence>
<protein>
    <recommendedName>
        <fullName evidence="1">Molybdopterin oxidoreductase N-terminal domain-containing protein</fullName>
    </recommendedName>
</protein>
<sequence>MQSSRRKFLKTTAGFSLGASSLNAIDFISKKPFTQIDKDTISCTRFGVYHPVIKNDKLEAWLPFKADEDPNTMLNGVIAKTYA</sequence>
<feature type="domain" description="Molybdopterin oxidoreductase N-terminal" evidence="1">
    <location>
        <begin position="44"/>
        <end position="82"/>
    </location>
</feature>
<dbReference type="RefSeq" id="WP_224325643.1">
    <property type="nucleotide sequence ID" value="NZ_JACGBB010000111.1"/>
</dbReference>